<organism evidence="2 3">
    <name type="scientific">Isoptericola chiayiensis</name>
    <dbReference type="NCBI Taxonomy" id="579446"/>
    <lineage>
        <taxon>Bacteria</taxon>
        <taxon>Bacillati</taxon>
        <taxon>Actinomycetota</taxon>
        <taxon>Actinomycetes</taxon>
        <taxon>Micrococcales</taxon>
        <taxon>Promicromonosporaceae</taxon>
        <taxon>Isoptericola</taxon>
    </lineage>
</organism>
<dbReference type="RefSeq" id="WP_172153716.1">
    <property type="nucleotide sequence ID" value="NZ_BAABID010000011.1"/>
</dbReference>
<dbReference type="InterPro" id="IPR006311">
    <property type="entry name" value="TAT_signal"/>
</dbReference>
<evidence type="ECO:0000313" key="3">
    <source>
        <dbReference type="Proteomes" id="UP001500956"/>
    </source>
</evidence>
<name>A0ABP8YKT3_9MICO</name>
<accession>A0ABP8YKT3</accession>
<protein>
    <submittedName>
        <fullName evidence="2">Uncharacterized protein</fullName>
    </submittedName>
</protein>
<comment type="caution">
    <text evidence="2">The sequence shown here is derived from an EMBL/GenBank/DDBJ whole genome shotgun (WGS) entry which is preliminary data.</text>
</comment>
<gene>
    <name evidence="2" type="ORF">GCM10023216_24560</name>
</gene>
<reference evidence="3" key="1">
    <citation type="journal article" date="2019" name="Int. J. Syst. Evol. Microbiol.">
        <title>The Global Catalogue of Microorganisms (GCM) 10K type strain sequencing project: providing services to taxonomists for standard genome sequencing and annotation.</title>
        <authorList>
            <consortium name="The Broad Institute Genomics Platform"/>
            <consortium name="The Broad Institute Genome Sequencing Center for Infectious Disease"/>
            <person name="Wu L."/>
            <person name="Ma J."/>
        </authorList>
    </citation>
    <scope>NUCLEOTIDE SEQUENCE [LARGE SCALE GENOMIC DNA]</scope>
    <source>
        <strain evidence="3">JCM 18063</strain>
    </source>
</reference>
<dbReference type="Proteomes" id="UP001500956">
    <property type="component" value="Unassembled WGS sequence"/>
</dbReference>
<feature type="chain" id="PRO_5046651155" evidence="1">
    <location>
        <begin position="33"/>
        <end position="260"/>
    </location>
</feature>
<evidence type="ECO:0000256" key="1">
    <source>
        <dbReference type="SAM" id="SignalP"/>
    </source>
</evidence>
<evidence type="ECO:0000313" key="2">
    <source>
        <dbReference type="EMBL" id="GAA4731572.1"/>
    </source>
</evidence>
<dbReference type="PROSITE" id="PS51318">
    <property type="entry name" value="TAT"/>
    <property type="match status" value="1"/>
</dbReference>
<dbReference type="EMBL" id="BAABID010000011">
    <property type="protein sequence ID" value="GAA4731572.1"/>
    <property type="molecule type" value="Genomic_DNA"/>
</dbReference>
<proteinExistence type="predicted"/>
<keyword evidence="3" id="KW-1185">Reference proteome</keyword>
<sequence length="260" mass="26940">MRTNLVRNLVAGLGASALALGVGLVAVPAAQADVGTPVGPVGGSDGGTVTDGEPAGNLPGVPEPGSAERVWVEWAAAERAEAEATDWEADAAARGCELQEVTITDEMDVAYNRAMGAPDDLATHRVEMVESCDGPDASGGMSLETDRGATTTAIGSGSDCDSTSGPGTICVYKSSGRIYGSWKYRGSGSASGFLRIYQIPTSSSGCYRGTTWLTGPSRTWSSGMTRSISKTRTSYSGYSAHIWKSVWHGHTDWGSTCSKL</sequence>
<keyword evidence="1" id="KW-0732">Signal</keyword>
<feature type="signal peptide" evidence="1">
    <location>
        <begin position="1"/>
        <end position="32"/>
    </location>
</feature>